<sequence length="63" mass="7257">MDINWSLIAPLLILQIVLMVVALLDIRKIEQTNGPKLIWVLIIIFISTIGPIAYFIFGRKEYD</sequence>
<reference evidence="8" key="1">
    <citation type="journal article" date="2021" name="PeerJ">
        <title>Extensive microbial diversity within the chicken gut microbiome revealed by metagenomics and culture.</title>
        <authorList>
            <person name="Gilroy R."/>
            <person name="Ravi A."/>
            <person name="Getino M."/>
            <person name="Pursley I."/>
            <person name="Horton D.L."/>
            <person name="Alikhan N.F."/>
            <person name="Baker D."/>
            <person name="Gharbi K."/>
            <person name="Hall N."/>
            <person name="Watson M."/>
            <person name="Adriaenssens E.M."/>
            <person name="Foster-Nyarko E."/>
            <person name="Jarju S."/>
            <person name="Secka A."/>
            <person name="Antonio M."/>
            <person name="Oren A."/>
            <person name="Chaudhuri R.R."/>
            <person name="La Ragione R."/>
            <person name="Hildebrand F."/>
            <person name="Pallen M.J."/>
        </authorList>
    </citation>
    <scope>NUCLEOTIDE SEQUENCE</scope>
    <source>
        <strain evidence="8">CHK169-2315</strain>
    </source>
</reference>
<dbReference type="Pfam" id="PF13396">
    <property type="entry name" value="PLDc_N"/>
    <property type="match status" value="1"/>
</dbReference>
<evidence type="ECO:0000256" key="5">
    <source>
        <dbReference type="ARBA" id="ARBA00023136"/>
    </source>
</evidence>
<dbReference type="Proteomes" id="UP000823937">
    <property type="component" value="Unassembled WGS sequence"/>
</dbReference>
<feature type="transmembrane region" description="Helical" evidence="6">
    <location>
        <begin position="6"/>
        <end position="26"/>
    </location>
</feature>
<accession>A0A9D1PJE7</accession>
<protein>
    <submittedName>
        <fullName evidence="8">PLD nuclease N-terminal domain-containing protein</fullName>
    </submittedName>
</protein>
<dbReference type="InterPro" id="IPR027379">
    <property type="entry name" value="CLS_N"/>
</dbReference>
<proteinExistence type="predicted"/>
<gene>
    <name evidence="8" type="ORF">H9895_00435</name>
</gene>
<keyword evidence="5 6" id="KW-0472">Membrane</keyword>
<evidence type="ECO:0000256" key="2">
    <source>
        <dbReference type="ARBA" id="ARBA00022475"/>
    </source>
</evidence>
<comment type="subcellular location">
    <subcellularLocation>
        <location evidence="1">Cell membrane</location>
        <topology evidence="1">Multi-pass membrane protein</topology>
    </subcellularLocation>
</comment>
<dbReference type="EMBL" id="DXHX01000009">
    <property type="protein sequence ID" value="HIV73530.1"/>
    <property type="molecule type" value="Genomic_DNA"/>
</dbReference>
<keyword evidence="4 6" id="KW-1133">Transmembrane helix</keyword>
<evidence type="ECO:0000256" key="1">
    <source>
        <dbReference type="ARBA" id="ARBA00004651"/>
    </source>
</evidence>
<keyword evidence="3 6" id="KW-0812">Transmembrane</keyword>
<evidence type="ECO:0000313" key="9">
    <source>
        <dbReference type="Proteomes" id="UP000823937"/>
    </source>
</evidence>
<dbReference type="AlphaFoldDB" id="A0A9D1PJE7"/>
<name>A0A9D1PJE7_9BACI</name>
<reference evidence="8" key="2">
    <citation type="submission" date="2021-04" db="EMBL/GenBank/DDBJ databases">
        <authorList>
            <person name="Gilroy R."/>
        </authorList>
    </citation>
    <scope>NUCLEOTIDE SEQUENCE</scope>
    <source>
        <strain evidence="8">CHK169-2315</strain>
    </source>
</reference>
<organism evidence="8 9">
    <name type="scientific">Candidatus Pseudogracilibacillus intestinigallinarum</name>
    <dbReference type="NCBI Taxonomy" id="2838742"/>
    <lineage>
        <taxon>Bacteria</taxon>
        <taxon>Bacillati</taxon>
        <taxon>Bacillota</taxon>
        <taxon>Bacilli</taxon>
        <taxon>Bacillales</taxon>
        <taxon>Bacillaceae</taxon>
        <taxon>Pseudogracilibacillus</taxon>
    </lineage>
</organism>
<evidence type="ECO:0000256" key="6">
    <source>
        <dbReference type="SAM" id="Phobius"/>
    </source>
</evidence>
<evidence type="ECO:0000256" key="4">
    <source>
        <dbReference type="ARBA" id="ARBA00022989"/>
    </source>
</evidence>
<comment type="caution">
    <text evidence="8">The sequence shown here is derived from an EMBL/GenBank/DDBJ whole genome shotgun (WGS) entry which is preliminary data.</text>
</comment>
<evidence type="ECO:0000259" key="7">
    <source>
        <dbReference type="Pfam" id="PF13396"/>
    </source>
</evidence>
<keyword evidence="2" id="KW-1003">Cell membrane</keyword>
<feature type="domain" description="Cardiolipin synthase N-terminal" evidence="7">
    <location>
        <begin position="17"/>
        <end position="59"/>
    </location>
</feature>
<evidence type="ECO:0000313" key="8">
    <source>
        <dbReference type="EMBL" id="HIV73530.1"/>
    </source>
</evidence>
<feature type="transmembrane region" description="Helical" evidence="6">
    <location>
        <begin position="38"/>
        <end position="57"/>
    </location>
</feature>
<evidence type="ECO:0000256" key="3">
    <source>
        <dbReference type="ARBA" id="ARBA00022692"/>
    </source>
</evidence>
<dbReference type="GO" id="GO:0005886">
    <property type="term" value="C:plasma membrane"/>
    <property type="evidence" value="ECO:0007669"/>
    <property type="project" value="UniProtKB-SubCell"/>
</dbReference>